<keyword evidence="2" id="KW-1185">Reference proteome</keyword>
<dbReference type="RefSeq" id="WP_194018780.1">
    <property type="nucleotide sequence ID" value="NZ_JADEVV010000004.1"/>
</dbReference>
<dbReference type="EMBL" id="JADEVV010000004">
    <property type="protein sequence ID" value="MBE9252718.1"/>
    <property type="molecule type" value="Genomic_DNA"/>
</dbReference>
<organism evidence="1 2">
    <name type="scientific">Synechocystis salina LEGE 00031</name>
    <dbReference type="NCBI Taxonomy" id="1828736"/>
    <lineage>
        <taxon>Bacteria</taxon>
        <taxon>Bacillati</taxon>
        <taxon>Cyanobacteriota</taxon>
        <taxon>Cyanophyceae</taxon>
        <taxon>Synechococcales</taxon>
        <taxon>Merismopediaceae</taxon>
        <taxon>Synechocystis</taxon>
    </lineage>
</organism>
<reference evidence="1 2" key="1">
    <citation type="submission" date="2020-10" db="EMBL/GenBank/DDBJ databases">
        <authorList>
            <person name="Castelo-Branco R."/>
            <person name="Eusebio N."/>
            <person name="Adriana R."/>
            <person name="Vieira A."/>
            <person name="Brugerolle De Fraissinette N."/>
            <person name="Rezende De Castro R."/>
            <person name="Schneider M.P."/>
            <person name="Vasconcelos V."/>
            <person name="Leao P.N."/>
        </authorList>
    </citation>
    <scope>NUCLEOTIDE SEQUENCE [LARGE SCALE GENOMIC DNA]</scope>
    <source>
        <strain evidence="1 2">LEGE 00031</strain>
    </source>
</reference>
<protein>
    <submittedName>
        <fullName evidence="1">Uncharacterized protein</fullName>
    </submittedName>
</protein>
<sequence length="78" mass="8821">MPGLILTPGDPGFDEILYTSPPPDVKPTDNTFCYVVGADGIPRSITGDRELEDFLYGGEYELMMQTYGEPEDWELEEW</sequence>
<evidence type="ECO:0000313" key="2">
    <source>
        <dbReference type="Proteomes" id="UP000658720"/>
    </source>
</evidence>
<accession>A0ABR9VMZ2</accession>
<evidence type="ECO:0000313" key="1">
    <source>
        <dbReference type="EMBL" id="MBE9252718.1"/>
    </source>
</evidence>
<dbReference type="Proteomes" id="UP000658720">
    <property type="component" value="Unassembled WGS sequence"/>
</dbReference>
<comment type="caution">
    <text evidence="1">The sequence shown here is derived from an EMBL/GenBank/DDBJ whole genome shotgun (WGS) entry which is preliminary data.</text>
</comment>
<gene>
    <name evidence="1" type="ORF">IQ217_02390</name>
</gene>
<name>A0ABR9VMZ2_9SYNC</name>
<proteinExistence type="predicted"/>